<reference evidence="2" key="1">
    <citation type="journal article" date="2014" name="Proc. Natl. Acad. Sci. U.S.A.">
        <title>Extensive sampling of basidiomycete genomes demonstrates inadequacy of the white-rot/brown-rot paradigm for wood decay fungi.</title>
        <authorList>
            <person name="Riley R."/>
            <person name="Salamov A.A."/>
            <person name="Brown D.W."/>
            <person name="Nagy L.G."/>
            <person name="Floudas D."/>
            <person name="Held B.W."/>
            <person name="Levasseur A."/>
            <person name="Lombard V."/>
            <person name="Morin E."/>
            <person name="Otillar R."/>
            <person name="Lindquist E.A."/>
            <person name="Sun H."/>
            <person name="LaButti K.M."/>
            <person name="Schmutz J."/>
            <person name="Jabbour D."/>
            <person name="Luo H."/>
            <person name="Baker S.E."/>
            <person name="Pisabarro A.G."/>
            <person name="Walton J.D."/>
            <person name="Blanchette R.A."/>
            <person name="Henrissat B."/>
            <person name="Martin F."/>
            <person name="Cullen D."/>
            <person name="Hibbett D.S."/>
            <person name="Grigoriev I.V."/>
        </authorList>
    </citation>
    <scope>NUCLEOTIDE SEQUENCE [LARGE SCALE GENOMIC DNA]</scope>
    <source>
        <strain evidence="2">PC15</strain>
    </source>
</reference>
<evidence type="ECO:0000313" key="1">
    <source>
        <dbReference type="EMBL" id="KDQ30123.1"/>
    </source>
</evidence>
<accession>A0A067NPX5</accession>
<dbReference type="AlphaFoldDB" id="A0A067NPX5"/>
<name>A0A067NPX5_PLEO1</name>
<dbReference type="InParanoid" id="A0A067NPX5"/>
<sequence>MSTFKAILFPSDGRLPHTVCTVTNPMTVLPHHASTARHPSHIPHPEEFMGYVAKGLASRAWRYQLVEALDGMNRKFARPYIIFYPTVSCDGLPFPINERLRDIQGACFKEESAWRGDIVVAKYQGMSPFSSMINASIADFPILKNYFMNHGSPSTIRR</sequence>
<evidence type="ECO:0000313" key="2">
    <source>
        <dbReference type="Proteomes" id="UP000027073"/>
    </source>
</evidence>
<dbReference type="VEuPathDB" id="FungiDB:PLEOSDRAFT_1037595"/>
<dbReference type="Proteomes" id="UP000027073">
    <property type="component" value="Unassembled WGS sequence"/>
</dbReference>
<gene>
    <name evidence="1" type="ORF">PLEOSDRAFT_1037595</name>
</gene>
<protein>
    <submittedName>
        <fullName evidence="1">Uncharacterized protein</fullName>
    </submittedName>
</protein>
<dbReference type="OrthoDB" id="3147730at2759"/>
<proteinExistence type="predicted"/>
<dbReference type="HOGENOM" id="CLU_142376_0_0_1"/>
<organism evidence="1 2">
    <name type="scientific">Pleurotus ostreatus (strain PC15)</name>
    <name type="common">Oyster mushroom</name>
    <dbReference type="NCBI Taxonomy" id="1137138"/>
    <lineage>
        <taxon>Eukaryota</taxon>
        <taxon>Fungi</taxon>
        <taxon>Dikarya</taxon>
        <taxon>Basidiomycota</taxon>
        <taxon>Agaricomycotina</taxon>
        <taxon>Agaricomycetes</taxon>
        <taxon>Agaricomycetidae</taxon>
        <taxon>Agaricales</taxon>
        <taxon>Pleurotineae</taxon>
        <taxon>Pleurotaceae</taxon>
        <taxon>Pleurotus</taxon>
    </lineage>
</organism>
<dbReference type="EMBL" id="KL198006">
    <property type="protein sequence ID" value="KDQ30123.1"/>
    <property type="molecule type" value="Genomic_DNA"/>
</dbReference>